<dbReference type="SUPFAM" id="SSF56112">
    <property type="entry name" value="Protein kinase-like (PK-like)"/>
    <property type="match status" value="1"/>
</dbReference>
<dbReference type="InterPro" id="IPR000719">
    <property type="entry name" value="Prot_kinase_dom"/>
</dbReference>
<dbReference type="EMBL" id="LSRQ01001207">
    <property type="protein sequence ID" value="OAY78828.1"/>
    <property type="molecule type" value="Genomic_DNA"/>
</dbReference>
<protein>
    <submittedName>
        <fullName evidence="12">Cyclin-dependent kinase G-2</fullName>
    </submittedName>
</protein>
<evidence type="ECO:0000256" key="8">
    <source>
        <dbReference type="ARBA" id="ARBA00048367"/>
    </source>
</evidence>
<evidence type="ECO:0000256" key="1">
    <source>
        <dbReference type="ARBA" id="ARBA00006485"/>
    </source>
</evidence>
<keyword evidence="4" id="KW-0547">Nucleotide-binding</keyword>
<dbReference type="GO" id="GO:0005524">
    <property type="term" value="F:ATP binding"/>
    <property type="evidence" value="ECO:0007669"/>
    <property type="project" value="UniProtKB-KW"/>
</dbReference>
<dbReference type="GO" id="GO:0004693">
    <property type="term" value="F:cyclin-dependent protein serine/threonine kinase activity"/>
    <property type="evidence" value="ECO:0007669"/>
    <property type="project" value="UniProtKB-EC"/>
</dbReference>
<feature type="region of interest" description="Disordered" evidence="10">
    <location>
        <begin position="1"/>
        <end position="338"/>
    </location>
</feature>
<evidence type="ECO:0000256" key="4">
    <source>
        <dbReference type="ARBA" id="ARBA00022741"/>
    </source>
</evidence>
<keyword evidence="5 12" id="KW-0418">Kinase</keyword>
<dbReference type="AlphaFoldDB" id="A0A199VP84"/>
<name>A0A199VP84_ANACO</name>
<feature type="compositionally biased region" description="Basic and acidic residues" evidence="10">
    <location>
        <begin position="8"/>
        <end position="63"/>
    </location>
</feature>
<comment type="caution">
    <text evidence="12">The sequence shown here is derived from an EMBL/GenBank/DDBJ whole genome shotgun (WGS) entry which is preliminary data.</text>
</comment>
<dbReference type="InterPro" id="IPR045267">
    <property type="entry name" value="CDK11/PITSLRE_STKc"/>
</dbReference>
<sequence length="696" mass="79182">MASGRHGGLRDHEFRGLELDKEASRRKELYLDRIHDREGDRRRGRDSGVRGRDTQGDFKKRDSLNGYRGHHHQQQEKQQRTTENGNYSGGGARNDQKRNRVSGRSVDREAGELSSGSGSDVPEAPQPQTEDNGFRDRENGCLLPSPSKKRKFSPIVWDRDDGKQSTTFNKGNIKESVEPAELPLPPPLPSGHFSPNLIDLPHDRELGGYQEAEQMEEDDCEYPVARNISSSRWADGNDALDDEKNEEGEAVPQKKRSTSPADSLDKSSLKKVPSPELGEIVREDSAGTASRSSGSGRDDYMDVDRDEPDSYVSERMTETESEDEDYGAKTPEPVQPPQRCINMLQGCRSVDEFERLNKIDEGTYGVVYRARDKKTGEVVALKKVKMEKEREGFPLTSLREINILLSFHHPSIVDVKEVVVGSSLDSIFMVMEYMEHDLKGLMETMKQPFSQSEVKCLMLQLLEGVKYLHDNWVLHRQVMDLKTSNILLNNRGELKICDFGLARQYGSPLKPYTQLVVTLWYRAPELLLGAKEYSTAIDMWSLGCIMAELLAKEPLFNGKTEFDQLDKRITAEDALKHDWFCEVPLPKSKDFMPTFPAQHAQDRRLRRVMKSPDPLAEQRIKELQQGELDDVKRRMVIAFFLKEVVFVFPEGIVGKNSRKRITAEDALKHDWFREVPLPKSKDFMPTFPAQHAQTGV</sequence>
<dbReference type="InterPro" id="IPR011009">
    <property type="entry name" value="Kinase-like_dom_sf"/>
</dbReference>
<evidence type="ECO:0000256" key="2">
    <source>
        <dbReference type="ARBA" id="ARBA00022527"/>
    </source>
</evidence>
<dbReference type="GO" id="GO:0008353">
    <property type="term" value="F:RNA polymerase II CTD heptapeptide repeat kinase activity"/>
    <property type="evidence" value="ECO:0007669"/>
    <property type="project" value="UniProtKB-EC"/>
</dbReference>
<keyword evidence="2" id="KW-0723">Serine/threonine-protein kinase</keyword>
<dbReference type="Pfam" id="PF00069">
    <property type="entry name" value="Pkinase"/>
    <property type="match status" value="1"/>
</dbReference>
<feature type="compositionally biased region" description="Acidic residues" evidence="10">
    <location>
        <begin position="238"/>
        <end position="249"/>
    </location>
</feature>
<comment type="similarity">
    <text evidence="1">Belongs to the protein kinase superfamily. CMGC Ser/Thr protein kinase family. CDC2/CDKX subfamily.</text>
</comment>
<comment type="catalytic activity">
    <reaction evidence="9">
        <text>[DNA-directed RNA polymerase] + ATP = phospho-[DNA-directed RNA polymerase] + ADP + H(+)</text>
        <dbReference type="Rhea" id="RHEA:10216"/>
        <dbReference type="Rhea" id="RHEA-COMP:11321"/>
        <dbReference type="Rhea" id="RHEA-COMP:11322"/>
        <dbReference type="ChEBI" id="CHEBI:15378"/>
        <dbReference type="ChEBI" id="CHEBI:30616"/>
        <dbReference type="ChEBI" id="CHEBI:43176"/>
        <dbReference type="ChEBI" id="CHEBI:68546"/>
        <dbReference type="ChEBI" id="CHEBI:456216"/>
        <dbReference type="EC" id="2.7.11.23"/>
    </reaction>
</comment>
<proteinExistence type="inferred from homology"/>
<dbReference type="CDD" id="cd07843">
    <property type="entry name" value="STKc_CDC2L1"/>
    <property type="match status" value="1"/>
</dbReference>
<dbReference type="SMART" id="SM00220">
    <property type="entry name" value="S_TKc"/>
    <property type="match status" value="1"/>
</dbReference>
<feature type="compositionally biased region" description="Low complexity" evidence="10">
    <location>
        <begin position="286"/>
        <end position="295"/>
    </location>
</feature>
<dbReference type="GO" id="GO:0007346">
    <property type="term" value="P:regulation of mitotic cell cycle"/>
    <property type="evidence" value="ECO:0007669"/>
    <property type="project" value="TreeGrafter"/>
</dbReference>
<dbReference type="PROSITE" id="PS50011">
    <property type="entry name" value="PROTEIN_KINASE_DOM"/>
    <property type="match status" value="1"/>
</dbReference>
<comment type="catalytic activity">
    <reaction evidence="7">
        <text>L-threonyl-[protein] + ATP = O-phospho-L-threonyl-[protein] + ADP + H(+)</text>
        <dbReference type="Rhea" id="RHEA:46608"/>
        <dbReference type="Rhea" id="RHEA-COMP:11060"/>
        <dbReference type="Rhea" id="RHEA-COMP:11605"/>
        <dbReference type="ChEBI" id="CHEBI:15378"/>
        <dbReference type="ChEBI" id="CHEBI:30013"/>
        <dbReference type="ChEBI" id="CHEBI:30616"/>
        <dbReference type="ChEBI" id="CHEBI:61977"/>
        <dbReference type="ChEBI" id="CHEBI:456216"/>
        <dbReference type="EC" id="2.7.11.22"/>
    </reaction>
</comment>
<evidence type="ECO:0000256" key="6">
    <source>
        <dbReference type="ARBA" id="ARBA00022840"/>
    </source>
</evidence>
<accession>A0A199VP84</accession>
<evidence type="ECO:0000256" key="5">
    <source>
        <dbReference type="ARBA" id="ARBA00022777"/>
    </source>
</evidence>
<dbReference type="Proteomes" id="UP000092600">
    <property type="component" value="Unassembled WGS sequence"/>
</dbReference>
<evidence type="ECO:0000313" key="13">
    <source>
        <dbReference type="Proteomes" id="UP000092600"/>
    </source>
</evidence>
<reference evidence="12 13" key="1">
    <citation type="journal article" date="2016" name="DNA Res.">
        <title>The draft genome of MD-2 pineapple using hybrid error correction of long reads.</title>
        <authorList>
            <person name="Redwan R.M."/>
            <person name="Saidin A."/>
            <person name="Kumar S.V."/>
        </authorList>
    </citation>
    <scope>NUCLEOTIDE SEQUENCE [LARGE SCALE GENOMIC DNA]</scope>
    <source>
        <strain evidence="13">cv. MD2</strain>
        <tissue evidence="12">Leaf</tissue>
    </source>
</reference>
<dbReference type="PANTHER" id="PTHR24056">
    <property type="entry name" value="CELL DIVISION PROTEIN KINASE"/>
    <property type="match status" value="1"/>
</dbReference>
<dbReference type="GO" id="GO:0005634">
    <property type="term" value="C:nucleus"/>
    <property type="evidence" value="ECO:0007669"/>
    <property type="project" value="TreeGrafter"/>
</dbReference>
<dbReference type="FunFam" id="3.30.200.20:FF:000172">
    <property type="entry name" value="cyclin-dependent kinase G-2 isoform X1"/>
    <property type="match status" value="1"/>
</dbReference>
<organism evidence="12 13">
    <name type="scientific">Ananas comosus</name>
    <name type="common">Pineapple</name>
    <name type="synonym">Ananas ananas</name>
    <dbReference type="NCBI Taxonomy" id="4615"/>
    <lineage>
        <taxon>Eukaryota</taxon>
        <taxon>Viridiplantae</taxon>
        <taxon>Streptophyta</taxon>
        <taxon>Embryophyta</taxon>
        <taxon>Tracheophyta</taxon>
        <taxon>Spermatophyta</taxon>
        <taxon>Magnoliopsida</taxon>
        <taxon>Liliopsida</taxon>
        <taxon>Poales</taxon>
        <taxon>Bromeliaceae</taxon>
        <taxon>Bromelioideae</taxon>
        <taxon>Ananas</taxon>
    </lineage>
</organism>
<evidence type="ECO:0000256" key="7">
    <source>
        <dbReference type="ARBA" id="ARBA00047811"/>
    </source>
</evidence>
<dbReference type="FunFam" id="1.10.510.10:FF:000624">
    <property type="entry name" value="Mitogen-activated protein kinase"/>
    <property type="match status" value="1"/>
</dbReference>
<dbReference type="InterPro" id="IPR050108">
    <property type="entry name" value="CDK"/>
</dbReference>
<keyword evidence="6" id="KW-0067">ATP-binding</keyword>
<feature type="domain" description="Protein kinase" evidence="11">
    <location>
        <begin position="353"/>
        <end position="672"/>
    </location>
</feature>
<keyword evidence="3" id="KW-0808">Transferase</keyword>
<dbReference type="PANTHER" id="PTHR24056:SF107">
    <property type="entry name" value="CYCLIN-DEPENDENT KINASE 11A-RELATED"/>
    <property type="match status" value="1"/>
</dbReference>
<dbReference type="Gene3D" id="1.10.510.10">
    <property type="entry name" value="Transferase(Phosphotransferase) domain 1"/>
    <property type="match status" value="1"/>
</dbReference>
<evidence type="ECO:0000256" key="9">
    <source>
        <dbReference type="ARBA" id="ARBA00049280"/>
    </source>
</evidence>
<evidence type="ECO:0000256" key="3">
    <source>
        <dbReference type="ARBA" id="ARBA00022679"/>
    </source>
</evidence>
<evidence type="ECO:0000256" key="10">
    <source>
        <dbReference type="SAM" id="MobiDB-lite"/>
    </source>
</evidence>
<comment type="catalytic activity">
    <reaction evidence="8">
        <text>L-seryl-[protein] + ATP = O-phospho-L-seryl-[protein] + ADP + H(+)</text>
        <dbReference type="Rhea" id="RHEA:17989"/>
        <dbReference type="Rhea" id="RHEA-COMP:9863"/>
        <dbReference type="Rhea" id="RHEA-COMP:11604"/>
        <dbReference type="ChEBI" id="CHEBI:15378"/>
        <dbReference type="ChEBI" id="CHEBI:29999"/>
        <dbReference type="ChEBI" id="CHEBI:30616"/>
        <dbReference type="ChEBI" id="CHEBI:83421"/>
        <dbReference type="ChEBI" id="CHEBI:456216"/>
        <dbReference type="EC" id="2.7.11.22"/>
    </reaction>
</comment>
<evidence type="ECO:0000313" key="12">
    <source>
        <dbReference type="EMBL" id="OAY78828.1"/>
    </source>
</evidence>
<gene>
    <name evidence="12" type="ORF">ACMD2_20262</name>
</gene>
<evidence type="ECO:0000259" key="11">
    <source>
        <dbReference type="PROSITE" id="PS50011"/>
    </source>
</evidence>
<dbReference type="STRING" id="4615.A0A199VP84"/>
<dbReference type="Gene3D" id="3.30.200.20">
    <property type="entry name" value="Phosphorylase Kinase, domain 1"/>
    <property type="match status" value="1"/>
</dbReference>